<organism evidence="1 2">
    <name type="scientific">Methanoculleus bourgensis</name>
    <dbReference type="NCBI Taxonomy" id="83986"/>
    <lineage>
        <taxon>Archaea</taxon>
        <taxon>Methanobacteriati</taxon>
        <taxon>Methanobacteriota</taxon>
        <taxon>Stenosarchaea group</taxon>
        <taxon>Methanomicrobia</taxon>
        <taxon>Methanomicrobiales</taxon>
        <taxon>Methanomicrobiaceae</taxon>
        <taxon>Methanoculleus</taxon>
    </lineage>
</organism>
<reference evidence="1 2" key="1">
    <citation type="submission" date="2016-01" db="EMBL/GenBank/DDBJ databases">
        <authorList>
            <person name="Manzoor S."/>
        </authorList>
    </citation>
    <scope>NUCLEOTIDE SEQUENCE [LARGE SCALE GENOMIC DNA]</scope>
    <source>
        <strain evidence="1">Methanoculleus sp MAB1</strain>
    </source>
</reference>
<sequence>MVSLQVSNLERQRRRASMEPCLFRHGKFSNGSVAPRMTSASMEPCLFRHGKTPLNTRRATLTDRFNGAMSFQTW</sequence>
<dbReference type="EMBL" id="LT158599">
    <property type="protein sequence ID" value="CVK34505.1"/>
    <property type="molecule type" value="Genomic_DNA"/>
</dbReference>
<dbReference type="AlphaFoldDB" id="A0A110BK18"/>
<gene>
    <name evidence="1" type="ORF">MMAB1_3292</name>
</gene>
<accession>A0A110BK18</accession>
<dbReference type="AntiFam" id="ANF00271">
    <property type="entry name" value="Translation of CRISPR region"/>
</dbReference>
<protein>
    <submittedName>
        <fullName evidence="1">Uncharacterized protein</fullName>
    </submittedName>
</protein>
<evidence type="ECO:0000313" key="1">
    <source>
        <dbReference type="EMBL" id="CVK34505.1"/>
    </source>
</evidence>
<dbReference type="KEGG" id="mema:MMAB1_3292"/>
<evidence type="ECO:0000313" key="2">
    <source>
        <dbReference type="Proteomes" id="UP000069850"/>
    </source>
</evidence>
<name>A0A110BK18_9EURY</name>
<dbReference type="Proteomes" id="UP000069850">
    <property type="component" value="Chromosome 1"/>
</dbReference>
<proteinExistence type="predicted"/>